<dbReference type="Gene3D" id="3.50.50.60">
    <property type="entry name" value="FAD/NAD(P)-binding domain"/>
    <property type="match status" value="1"/>
</dbReference>
<proteinExistence type="predicted"/>
<feature type="domain" description="FAD-binding" evidence="4">
    <location>
        <begin position="290"/>
        <end position="355"/>
    </location>
</feature>
<dbReference type="SUPFAM" id="SSF51905">
    <property type="entry name" value="FAD/NAD(P)-binding domain"/>
    <property type="match status" value="1"/>
</dbReference>
<evidence type="ECO:0000256" key="2">
    <source>
        <dbReference type="ARBA" id="ARBA00022827"/>
    </source>
</evidence>
<organism evidence="5 6">
    <name type="scientific">Cladobotryum mycophilum</name>
    <dbReference type="NCBI Taxonomy" id="491253"/>
    <lineage>
        <taxon>Eukaryota</taxon>
        <taxon>Fungi</taxon>
        <taxon>Dikarya</taxon>
        <taxon>Ascomycota</taxon>
        <taxon>Pezizomycotina</taxon>
        <taxon>Sordariomycetes</taxon>
        <taxon>Hypocreomycetidae</taxon>
        <taxon>Hypocreales</taxon>
        <taxon>Hypocreaceae</taxon>
        <taxon>Cladobotryum</taxon>
    </lineage>
</organism>
<dbReference type="Gene3D" id="3.40.30.120">
    <property type="match status" value="1"/>
</dbReference>
<dbReference type="Proteomes" id="UP001338125">
    <property type="component" value="Unassembled WGS sequence"/>
</dbReference>
<dbReference type="InterPro" id="IPR002938">
    <property type="entry name" value="FAD-bd"/>
</dbReference>
<dbReference type="EMBL" id="JAVFKD010000001">
    <property type="protein sequence ID" value="KAK5998384.1"/>
    <property type="molecule type" value="Genomic_DNA"/>
</dbReference>
<accession>A0ABR0T1R8</accession>
<evidence type="ECO:0000313" key="5">
    <source>
        <dbReference type="EMBL" id="KAK5998384.1"/>
    </source>
</evidence>
<evidence type="ECO:0000256" key="1">
    <source>
        <dbReference type="ARBA" id="ARBA00022630"/>
    </source>
</evidence>
<gene>
    <name evidence="5" type="ORF">PT974_00763</name>
</gene>
<keyword evidence="3" id="KW-0560">Oxidoreductase</keyword>
<name>A0ABR0T1R8_9HYPO</name>
<comment type="caution">
    <text evidence="5">The sequence shown here is derived from an EMBL/GenBank/DDBJ whole genome shotgun (WGS) entry which is preliminary data.</text>
</comment>
<dbReference type="InterPro" id="IPR050641">
    <property type="entry name" value="RIFMO-like"/>
</dbReference>
<reference evidence="5 6" key="1">
    <citation type="submission" date="2024-01" db="EMBL/GenBank/DDBJ databases">
        <title>Complete genome of Cladobotryum mycophilum ATHUM6906.</title>
        <authorList>
            <person name="Christinaki A.C."/>
            <person name="Myridakis A.I."/>
            <person name="Kouvelis V.N."/>
        </authorList>
    </citation>
    <scope>NUCLEOTIDE SEQUENCE [LARGE SCALE GENOMIC DNA]</scope>
    <source>
        <strain evidence="5 6">ATHUM6906</strain>
    </source>
</reference>
<evidence type="ECO:0000256" key="3">
    <source>
        <dbReference type="ARBA" id="ARBA00023002"/>
    </source>
</evidence>
<keyword evidence="1" id="KW-0285">Flavoprotein</keyword>
<dbReference type="InterPro" id="IPR036188">
    <property type="entry name" value="FAD/NAD-bd_sf"/>
</dbReference>
<dbReference type="Pfam" id="PF21274">
    <property type="entry name" value="Rng_hyd_C"/>
    <property type="match status" value="1"/>
</dbReference>
<keyword evidence="6" id="KW-1185">Reference proteome</keyword>
<evidence type="ECO:0000313" key="6">
    <source>
        <dbReference type="Proteomes" id="UP001338125"/>
    </source>
</evidence>
<feature type="domain" description="FAD-binding" evidence="4">
    <location>
        <begin position="7"/>
        <end position="237"/>
    </location>
</feature>
<dbReference type="Gene3D" id="3.30.9.10">
    <property type="entry name" value="D-Amino Acid Oxidase, subunit A, domain 2"/>
    <property type="match status" value="1"/>
</dbReference>
<keyword evidence="2" id="KW-0274">FAD</keyword>
<dbReference type="PRINTS" id="PR00420">
    <property type="entry name" value="RNGMNOXGNASE"/>
</dbReference>
<sequence length="577" mass="64245">MAIEHHTPILLVGSGPTGLTLSLQLSRLGVKSMLVERNLDTTKWPKMDITNVRSMELFNRLDIAKGLREVGVPEQYSFDVILSNGLSDGGQEIARWKLPSASEMAHQIKAQNDGTSPREAYQRCSQVVFEAWLKRKIQTEEKENIDAHFGLKFESLVETEEGVESTLTDVVTGEKHKVYSKYVVACDGAGSRVRRSVGIDLLGGPTPMALFLIHFKSKDLTKIHKQGQFWHIFFTSRAFIISQDEVDTWTVHKAIPLDADWQSLDPEAVIAEVLGGNIGPYPIKVDEVPGGRVFLAGDAAHQNIPTGGYGMNTAIGDSFDLGWKLAAVMRGYGGEALLSSYEAERLPVALRNIERSGFHFKNLLTFSHAGITSPEVITSATKQGDELRSQVAENFLANNNENQERGIEMGYRYNGSPVVNPDTEVQEPEWKFRDYIPSTWPGARAPTIFDLFGQDFTIVDFSEHGRWADEFVQAAAKLDIPIQKVHLPKEQHVAKIWERQAVLVRPDDHVAWRSPVDGDALVGDIERIFKIAVGQQASSSNHINIQELLKPIRENGFSGTTGNVDENKVQMKAEFQK</sequence>
<dbReference type="PANTHER" id="PTHR43004:SF21">
    <property type="entry name" value="FAD-BINDING DOMAIN-CONTAINING PROTEIN-RELATED"/>
    <property type="match status" value="1"/>
</dbReference>
<dbReference type="GO" id="GO:0004497">
    <property type="term" value="F:monooxygenase activity"/>
    <property type="evidence" value="ECO:0007669"/>
    <property type="project" value="UniProtKB-KW"/>
</dbReference>
<keyword evidence="5" id="KW-0503">Monooxygenase</keyword>
<dbReference type="PANTHER" id="PTHR43004">
    <property type="entry name" value="TRK SYSTEM POTASSIUM UPTAKE PROTEIN"/>
    <property type="match status" value="1"/>
</dbReference>
<dbReference type="Pfam" id="PF01494">
    <property type="entry name" value="FAD_binding_3"/>
    <property type="match status" value="2"/>
</dbReference>
<protein>
    <submittedName>
        <fullName evidence="5">FAD-dependent monooxygenase apdD</fullName>
    </submittedName>
</protein>
<evidence type="ECO:0000259" key="4">
    <source>
        <dbReference type="Pfam" id="PF01494"/>
    </source>
</evidence>